<evidence type="ECO:0000313" key="2">
    <source>
        <dbReference type="WBParaSite" id="PS1159_v2.g9687.t1"/>
    </source>
</evidence>
<organism evidence="1 2">
    <name type="scientific">Panagrolaimus sp. PS1159</name>
    <dbReference type="NCBI Taxonomy" id="55785"/>
    <lineage>
        <taxon>Eukaryota</taxon>
        <taxon>Metazoa</taxon>
        <taxon>Ecdysozoa</taxon>
        <taxon>Nematoda</taxon>
        <taxon>Chromadorea</taxon>
        <taxon>Rhabditida</taxon>
        <taxon>Tylenchina</taxon>
        <taxon>Panagrolaimomorpha</taxon>
        <taxon>Panagrolaimoidea</taxon>
        <taxon>Panagrolaimidae</taxon>
        <taxon>Panagrolaimus</taxon>
    </lineage>
</organism>
<dbReference type="Proteomes" id="UP000887580">
    <property type="component" value="Unplaced"/>
</dbReference>
<sequence>MIRKETRTCRKAAINEVCRVCADSAHGFHFGVMCCRACAAFFRRTIALNMSYHCRFDQKCQIDKSVRCMCRSCRHVKCIAVGMKAESVQLNRDTIGKQGKIKTSTKPKKELSVDNISQPSLPLTLTPITDQTPTPPSTSPIGSAGISNGGSIPNATYNYDEAEWEISNKLNTIFEDAFLNPRTSTDISIIEQFRIGYRYLCTKRPMVHETRFIDFTAEMFRTLPENEIDRIFDKNWESLIKQHEVEIDLLAELMSFIRPFVELPKDQRWLLFKNFWLHFSKFERAYDTYRVLGDNPDDKRIIFYNGQTMNFFGLIFGDNNDLPNINIERYRQNYGFFRAAHTLMKKGVVLGLKRIKPTEIEFSVMCLHLMFLHPGIPNITDETIEMGNFWRQQAFQELHEHYTRELFLTNYAGRLGEFMSLMSMIEKNSIQKRENYRIAEVFSLIKLSPLLMTFYRDS</sequence>
<protein>
    <submittedName>
        <fullName evidence="2">Uncharacterized protein</fullName>
    </submittedName>
</protein>
<dbReference type="WBParaSite" id="PS1159_v2.g9687.t1">
    <property type="protein sequence ID" value="PS1159_v2.g9687.t1"/>
    <property type="gene ID" value="PS1159_v2.g9687"/>
</dbReference>
<reference evidence="2" key="1">
    <citation type="submission" date="2022-11" db="UniProtKB">
        <authorList>
            <consortium name="WormBaseParasite"/>
        </authorList>
    </citation>
    <scope>IDENTIFICATION</scope>
</reference>
<accession>A0AC35GXF0</accession>
<name>A0AC35GXF0_9BILA</name>
<proteinExistence type="predicted"/>
<evidence type="ECO:0000313" key="1">
    <source>
        <dbReference type="Proteomes" id="UP000887580"/>
    </source>
</evidence>